<evidence type="ECO:0000256" key="1">
    <source>
        <dbReference type="ARBA" id="ARBA00001947"/>
    </source>
</evidence>
<evidence type="ECO:0000256" key="7">
    <source>
        <dbReference type="ARBA" id="ARBA00034301"/>
    </source>
</evidence>
<dbReference type="AlphaFoldDB" id="A0A5R9GE17"/>
<dbReference type="SUPFAM" id="SSF56281">
    <property type="entry name" value="Metallo-hydrolase/oxidoreductase"/>
    <property type="match status" value="1"/>
</dbReference>
<dbReference type="SMART" id="SM00849">
    <property type="entry name" value="Lactamase_B"/>
    <property type="match status" value="1"/>
</dbReference>
<keyword evidence="3" id="KW-0479">Metal-binding</keyword>
<evidence type="ECO:0000313" key="11">
    <source>
        <dbReference type="Proteomes" id="UP000309676"/>
    </source>
</evidence>
<evidence type="ECO:0000256" key="6">
    <source>
        <dbReference type="ARBA" id="ARBA00034221"/>
    </source>
</evidence>
<comment type="catalytic activity">
    <reaction evidence="6">
        <text>3',5'-cyclic CMP + H2O = CMP + H(+)</text>
        <dbReference type="Rhea" id="RHEA:72675"/>
        <dbReference type="ChEBI" id="CHEBI:15377"/>
        <dbReference type="ChEBI" id="CHEBI:15378"/>
        <dbReference type="ChEBI" id="CHEBI:58003"/>
        <dbReference type="ChEBI" id="CHEBI:60377"/>
    </reaction>
    <physiologicalReaction direction="left-to-right" evidence="6">
        <dbReference type="Rhea" id="RHEA:72676"/>
    </physiologicalReaction>
</comment>
<organism evidence="10 11">
    <name type="scientific">Paenibacillus antri</name>
    <dbReference type="NCBI Taxonomy" id="2582848"/>
    <lineage>
        <taxon>Bacteria</taxon>
        <taxon>Bacillati</taxon>
        <taxon>Bacillota</taxon>
        <taxon>Bacilli</taxon>
        <taxon>Bacillales</taxon>
        <taxon>Paenibacillaceae</taxon>
        <taxon>Paenibacillus</taxon>
    </lineage>
</organism>
<dbReference type="RefSeq" id="WP_138194006.1">
    <property type="nucleotide sequence ID" value="NZ_VCIW01000005.1"/>
</dbReference>
<comment type="cofactor">
    <cofactor evidence="1">
        <name>Zn(2+)</name>
        <dbReference type="ChEBI" id="CHEBI:29105"/>
    </cofactor>
</comment>
<comment type="catalytic activity">
    <reaction evidence="8">
        <text>3',5'-cyclic UMP + H2O = UMP + H(+)</text>
        <dbReference type="Rhea" id="RHEA:70575"/>
        <dbReference type="ChEBI" id="CHEBI:15377"/>
        <dbReference type="ChEBI" id="CHEBI:15378"/>
        <dbReference type="ChEBI" id="CHEBI:57865"/>
        <dbReference type="ChEBI" id="CHEBI:184387"/>
    </reaction>
    <physiologicalReaction direction="left-to-right" evidence="8">
        <dbReference type="Rhea" id="RHEA:70576"/>
    </physiologicalReaction>
</comment>
<evidence type="ECO:0000256" key="5">
    <source>
        <dbReference type="ARBA" id="ARBA00022833"/>
    </source>
</evidence>
<gene>
    <name evidence="10" type="ORF">FE782_10270</name>
</gene>
<keyword evidence="5" id="KW-0862">Zinc</keyword>
<comment type="similarity">
    <text evidence="2">Belongs to the metallo-beta-lactamase superfamily.</text>
</comment>
<evidence type="ECO:0000256" key="4">
    <source>
        <dbReference type="ARBA" id="ARBA00022801"/>
    </source>
</evidence>
<dbReference type="InterPro" id="IPR036866">
    <property type="entry name" value="RibonucZ/Hydroxyglut_hydro"/>
</dbReference>
<evidence type="ECO:0000256" key="2">
    <source>
        <dbReference type="ARBA" id="ARBA00007749"/>
    </source>
</evidence>
<protein>
    <submittedName>
        <fullName evidence="10">N-acyl homoserine lactonase family protein</fullName>
    </submittedName>
</protein>
<evidence type="ECO:0000313" key="10">
    <source>
        <dbReference type="EMBL" id="TLS52350.1"/>
    </source>
</evidence>
<name>A0A5R9GE17_9BACL</name>
<reference evidence="10 11" key="1">
    <citation type="submission" date="2019-05" db="EMBL/GenBank/DDBJ databases">
        <authorList>
            <person name="Narsing Rao M.P."/>
            <person name="Li W.J."/>
        </authorList>
    </citation>
    <scope>NUCLEOTIDE SEQUENCE [LARGE SCALE GENOMIC DNA]</scope>
    <source>
        <strain evidence="10 11">SYSU_K30003</strain>
    </source>
</reference>
<dbReference type="GO" id="GO:0046872">
    <property type="term" value="F:metal ion binding"/>
    <property type="evidence" value="ECO:0007669"/>
    <property type="project" value="UniProtKB-KW"/>
</dbReference>
<evidence type="ECO:0000256" key="8">
    <source>
        <dbReference type="ARBA" id="ARBA00048505"/>
    </source>
</evidence>
<comment type="function">
    <text evidence="7">Counteracts the endogenous Pycsar antiviral defense system. Phosphodiesterase that enables metal-dependent hydrolysis of host cyclic nucleotide Pycsar defense signals such as cCMP and cUMP.</text>
</comment>
<keyword evidence="4" id="KW-0378">Hydrolase</keyword>
<dbReference type="CDD" id="cd07729">
    <property type="entry name" value="AHL_lactonase_MBL-fold"/>
    <property type="match status" value="1"/>
</dbReference>
<comment type="caution">
    <text evidence="10">The sequence shown here is derived from an EMBL/GenBank/DDBJ whole genome shotgun (WGS) entry which is preliminary data.</text>
</comment>
<evidence type="ECO:0000256" key="3">
    <source>
        <dbReference type="ARBA" id="ARBA00022723"/>
    </source>
</evidence>
<proteinExistence type="inferred from homology"/>
<dbReference type="PANTHER" id="PTHR42978:SF2">
    <property type="entry name" value="102 KBASES UNSTABLE REGION: FROM 1 TO 119443"/>
    <property type="match status" value="1"/>
</dbReference>
<dbReference type="InterPro" id="IPR051013">
    <property type="entry name" value="MBL_superfamily_lactonases"/>
</dbReference>
<dbReference type="PANTHER" id="PTHR42978">
    <property type="entry name" value="QUORUM-QUENCHING LACTONASE YTNP-RELATED-RELATED"/>
    <property type="match status" value="1"/>
</dbReference>
<dbReference type="OrthoDB" id="9802897at2"/>
<dbReference type="Pfam" id="PF00753">
    <property type="entry name" value="Lactamase_B"/>
    <property type="match status" value="1"/>
</dbReference>
<accession>A0A5R9GE17</accession>
<dbReference type="Proteomes" id="UP000309676">
    <property type="component" value="Unassembled WGS sequence"/>
</dbReference>
<evidence type="ECO:0000259" key="9">
    <source>
        <dbReference type="SMART" id="SM00849"/>
    </source>
</evidence>
<feature type="domain" description="Metallo-beta-lactamase" evidence="9">
    <location>
        <begin position="41"/>
        <end position="245"/>
    </location>
</feature>
<dbReference type="GO" id="GO:0016787">
    <property type="term" value="F:hydrolase activity"/>
    <property type="evidence" value="ECO:0007669"/>
    <property type="project" value="UniProtKB-KW"/>
</dbReference>
<dbReference type="InterPro" id="IPR001279">
    <property type="entry name" value="Metallo-B-lactamas"/>
</dbReference>
<dbReference type="Gene3D" id="3.60.15.10">
    <property type="entry name" value="Ribonuclease Z/Hydroxyacylglutathione hydrolase-like"/>
    <property type="match status" value="1"/>
</dbReference>
<sequence length="259" mass="28696">MDDDATKTPEYRVRCLRTATHKAPEPVFLYMKGFGRTVDVNCYFWLVQGGGRNVLVDTGMGGDYPGRLTESARRSEAGFPVGDGEDTLSQLQRHGLRPGDIDIVILTHLHYDHIANVQLFENADIVVNRKGWEAALTPVHPVFDVFPKDVLAHMATRMKAQLRLAADEEEIAPGIAVLWTGGHTRCSQAVKIRTAKGNVVLTGDVAYLYDNLETEHPIGLGVSLYESVAALRRLKREGDVLLPGHDKRILERYPDGIIA</sequence>
<dbReference type="EMBL" id="VCIW01000005">
    <property type="protein sequence ID" value="TLS52350.1"/>
    <property type="molecule type" value="Genomic_DNA"/>
</dbReference>
<keyword evidence="11" id="KW-1185">Reference proteome</keyword>